<evidence type="ECO:0000256" key="5">
    <source>
        <dbReference type="ARBA" id="ARBA00022833"/>
    </source>
</evidence>
<evidence type="ECO:0000256" key="2">
    <source>
        <dbReference type="ARBA" id="ARBA00006939"/>
    </source>
</evidence>
<keyword evidence="5" id="KW-0862">Zinc</keyword>
<feature type="transmembrane region" description="Helical" evidence="9">
    <location>
        <begin position="305"/>
        <end position="324"/>
    </location>
</feature>
<sequence length="325" mass="32497">MPSITSSTGLKSRNATKPPSPADPQAVGKRTDNLSVSSVRLFQLALGSVLLLAGFSLLAAQGLEWLGLAPGILRALEGGALCALGTALGAVPVLVIRNMPVAVADTLLGFGAGVMLAATAFSLVLPGLEAAAVLGLSAWGAGALVSFGIMLGAMALYVLDRKVAGTGPEALVSAPGRPVIPARIWLFVIAIVVHNIPEGMAVGVSAGGGMEGANSLAIGIALQDVPEGLVIALVLAGAGMSRVRAFLIGAASGLVEPVFAVLCGWLVTVAQLLLPLGLAGAGGAMLLVVTHEIIPESRSNGHHKLASLGLCVGFCLMMMLDTALG</sequence>
<keyword evidence="11" id="KW-1185">Reference proteome</keyword>
<feature type="transmembrane region" description="Helical" evidence="9">
    <location>
        <begin position="107"/>
        <end position="125"/>
    </location>
</feature>
<evidence type="ECO:0000256" key="1">
    <source>
        <dbReference type="ARBA" id="ARBA00004651"/>
    </source>
</evidence>
<feature type="transmembrane region" description="Helical" evidence="9">
    <location>
        <begin position="216"/>
        <end position="238"/>
    </location>
</feature>
<feature type="compositionally biased region" description="Polar residues" evidence="8">
    <location>
        <begin position="1"/>
        <end position="17"/>
    </location>
</feature>
<evidence type="ECO:0000313" key="11">
    <source>
        <dbReference type="Proteomes" id="UP000805841"/>
    </source>
</evidence>
<proteinExistence type="inferred from homology"/>
<comment type="subcellular location">
    <subcellularLocation>
        <location evidence="1">Cell membrane</location>
        <topology evidence="1">Multi-pass membrane protein</topology>
    </subcellularLocation>
</comment>
<feature type="region of interest" description="Disordered" evidence="8">
    <location>
        <begin position="1"/>
        <end position="29"/>
    </location>
</feature>
<dbReference type="PANTHER" id="PTHR11040:SF211">
    <property type="entry name" value="ZINC TRANSPORTER ZIP11"/>
    <property type="match status" value="1"/>
</dbReference>
<evidence type="ECO:0000256" key="9">
    <source>
        <dbReference type="SAM" id="Phobius"/>
    </source>
</evidence>
<reference evidence="10 11" key="1">
    <citation type="journal article" date="2020" name="Insects">
        <title>Bacteria Belonging to Pseudomonas typographi sp. nov. from the Bark Beetle Ips typographus Have Genomic Potential to Aid in the Host Ecology.</title>
        <authorList>
            <person name="Peral-Aranega E."/>
            <person name="Saati-Santamaria Z."/>
            <person name="Kolarik M."/>
            <person name="Rivas R."/>
            <person name="Garcia-Fraile P."/>
        </authorList>
    </citation>
    <scope>NUCLEOTIDE SEQUENCE [LARGE SCALE GENOMIC DNA]</scope>
    <source>
        <strain evidence="10 11">CA3A</strain>
    </source>
</reference>
<organism evidence="10 11">
    <name type="scientific">Pseudomonas typographi</name>
    <dbReference type="NCBI Taxonomy" id="2715964"/>
    <lineage>
        <taxon>Bacteria</taxon>
        <taxon>Pseudomonadati</taxon>
        <taxon>Pseudomonadota</taxon>
        <taxon>Gammaproteobacteria</taxon>
        <taxon>Pseudomonadales</taxon>
        <taxon>Pseudomonadaceae</taxon>
        <taxon>Pseudomonas</taxon>
    </lineage>
</organism>
<keyword evidence="6 9" id="KW-1133">Transmembrane helix</keyword>
<evidence type="ECO:0000313" key="10">
    <source>
        <dbReference type="EMBL" id="MBD1597389.1"/>
    </source>
</evidence>
<feature type="transmembrane region" description="Helical" evidence="9">
    <location>
        <begin position="245"/>
        <end position="267"/>
    </location>
</feature>
<feature type="transmembrane region" description="Helical" evidence="9">
    <location>
        <begin position="180"/>
        <end position="196"/>
    </location>
</feature>
<dbReference type="InterPro" id="IPR003689">
    <property type="entry name" value="ZIP"/>
</dbReference>
<gene>
    <name evidence="10" type="ORF">HAQ05_01490</name>
</gene>
<comment type="similarity">
    <text evidence="2">Belongs to the ZIP transporter (TC 2.A.5) family.</text>
</comment>
<evidence type="ECO:0000256" key="7">
    <source>
        <dbReference type="ARBA" id="ARBA00023136"/>
    </source>
</evidence>
<feature type="transmembrane region" description="Helical" evidence="9">
    <location>
        <begin position="137"/>
        <end position="159"/>
    </location>
</feature>
<feature type="transmembrane region" description="Helical" evidence="9">
    <location>
        <begin position="273"/>
        <end position="293"/>
    </location>
</feature>
<accession>A0ABR7YW49</accession>
<evidence type="ECO:0000256" key="4">
    <source>
        <dbReference type="ARBA" id="ARBA00022692"/>
    </source>
</evidence>
<keyword evidence="7 9" id="KW-0472">Membrane</keyword>
<name>A0ABR7YW49_9PSED</name>
<evidence type="ECO:0000256" key="3">
    <source>
        <dbReference type="ARBA" id="ARBA00022475"/>
    </source>
</evidence>
<comment type="caution">
    <text evidence="10">The sequence shown here is derived from an EMBL/GenBank/DDBJ whole genome shotgun (WGS) entry which is preliminary data.</text>
</comment>
<keyword evidence="3" id="KW-1003">Cell membrane</keyword>
<keyword evidence="4 9" id="KW-0812">Transmembrane</keyword>
<evidence type="ECO:0000256" key="8">
    <source>
        <dbReference type="SAM" id="MobiDB-lite"/>
    </source>
</evidence>
<protein>
    <submittedName>
        <fullName evidence="10">ZIP family metal transporter</fullName>
    </submittedName>
</protein>
<dbReference type="Pfam" id="PF02535">
    <property type="entry name" value="Zip"/>
    <property type="match status" value="1"/>
</dbReference>
<feature type="transmembrane region" description="Helical" evidence="9">
    <location>
        <begin position="39"/>
        <end position="60"/>
    </location>
</feature>
<dbReference type="EMBL" id="JAAOCA010000002">
    <property type="protein sequence ID" value="MBD1597389.1"/>
    <property type="molecule type" value="Genomic_DNA"/>
</dbReference>
<dbReference type="Proteomes" id="UP000805841">
    <property type="component" value="Unassembled WGS sequence"/>
</dbReference>
<dbReference type="PANTHER" id="PTHR11040">
    <property type="entry name" value="ZINC/IRON TRANSPORTER"/>
    <property type="match status" value="1"/>
</dbReference>
<feature type="transmembrane region" description="Helical" evidence="9">
    <location>
        <begin position="72"/>
        <end position="95"/>
    </location>
</feature>
<evidence type="ECO:0000256" key="6">
    <source>
        <dbReference type="ARBA" id="ARBA00022989"/>
    </source>
</evidence>